<evidence type="ECO:0000313" key="2">
    <source>
        <dbReference type="Proteomes" id="UP000198553"/>
    </source>
</evidence>
<dbReference type="EMBL" id="FOBW01000017">
    <property type="protein sequence ID" value="SEN68180.1"/>
    <property type="molecule type" value="Genomic_DNA"/>
</dbReference>
<proteinExistence type="predicted"/>
<keyword evidence="2" id="KW-1185">Reference proteome</keyword>
<name>A0A1H8IH38_9BACI</name>
<accession>A0A1H8IH38</accession>
<dbReference type="AlphaFoldDB" id="A0A1H8IH38"/>
<dbReference type="Proteomes" id="UP000198553">
    <property type="component" value="Unassembled WGS sequence"/>
</dbReference>
<organism evidence="1 2">
    <name type="scientific">Mesobacillus persicus</name>
    <dbReference type="NCBI Taxonomy" id="930146"/>
    <lineage>
        <taxon>Bacteria</taxon>
        <taxon>Bacillati</taxon>
        <taxon>Bacillota</taxon>
        <taxon>Bacilli</taxon>
        <taxon>Bacillales</taxon>
        <taxon>Bacillaceae</taxon>
        <taxon>Mesobacillus</taxon>
    </lineage>
</organism>
<reference evidence="2" key="1">
    <citation type="submission" date="2016-10" db="EMBL/GenBank/DDBJ databases">
        <authorList>
            <person name="Varghese N."/>
            <person name="Submissions S."/>
        </authorList>
    </citation>
    <scope>NUCLEOTIDE SEQUENCE [LARGE SCALE GENOMIC DNA]</scope>
    <source>
        <strain evidence="2">B48,IBRC-M 10115,DSM 25386,CECT 8001</strain>
    </source>
</reference>
<evidence type="ECO:0000313" key="1">
    <source>
        <dbReference type="EMBL" id="SEN68180.1"/>
    </source>
</evidence>
<sequence length="120" mass="13463">MHQEGSSQFTTFGAGTWDYLTYDYINTEKSIIVNSGGGDFMFIITQPNIGPGFSWMYKVYEDDGAVGDDTVGYYSLGNYSDPQAIIIDARPFVDGDNNKAEFYIEKTTVPTRSVLVEFYD</sequence>
<gene>
    <name evidence="1" type="ORF">SAMN05192533_11757</name>
</gene>
<dbReference type="RefSeq" id="WP_090749410.1">
    <property type="nucleotide sequence ID" value="NZ_FOBW01000017.1"/>
</dbReference>
<protein>
    <submittedName>
        <fullName evidence="1">Uncharacterized protein</fullName>
    </submittedName>
</protein>
<dbReference type="OrthoDB" id="2912061at2"/>